<comment type="caution">
    <text evidence="6">The sequence shown here is derived from an EMBL/GenBank/DDBJ whole genome shotgun (WGS) entry which is preliminary data.</text>
</comment>
<sequence>MSAPGNYPSDELLWEAFKRGDRLAFRQIIATYYTSLFRFGSRYSKSSAFVEDCLHDLFVYLWDRREYVGPTNSIRKYLFTSFRHKLLLELQRTHRRGWVDEEEAQDVAPDQTIEDFFVYIETEQLSAQKIKCLIDLLPQRQQEALYLRYYESMDIDQIAHVMNINRQSVSNHLHKALSFLRESW</sequence>
<dbReference type="Gene3D" id="1.10.10.10">
    <property type="entry name" value="Winged helix-like DNA-binding domain superfamily/Winged helix DNA-binding domain"/>
    <property type="match status" value="1"/>
</dbReference>
<dbReference type="Gene3D" id="1.10.1740.10">
    <property type="match status" value="1"/>
</dbReference>
<gene>
    <name evidence="6" type="ORF">CLV58_1322</name>
</gene>
<keyword evidence="7" id="KW-1185">Reference proteome</keyword>
<dbReference type="GO" id="GO:0016987">
    <property type="term" value="F:sigma factor activity"/>
    <property type="evidence" value="ECO:0007669"/>
    <property type="project" value="UniProtKB-KW"/>
</dbReference>
<dbReference type="SUPFAM" id="SSF88659">
    <property type="entry name" value="Sigma3 and sigma4 domains of RNA polymerase sigma factors"/>
    <property type="match status" value="1"/>
</dbReference>
<dbReference type="Proteomes" id="UP000238375">
    <property type="component" value="Unassembled WGS sequence"/>
</dbReference>
<evidence type="ECO:0000256" key="4">
    <source>
        <dbReference type="ARBA" id="ARBA00023163"/>
    </source>
</evidence>
<keyword evidence="4" id="KW-0804">Transcription</keyword>
<proteinExistence type="inferred from homology"/>
<dbReference type="InterPro" id="IPR014284">
    <property type="entry name" value="RNA_pol_sigma-70_dom"/>
</dbReference>
<dbReference type="GO" id="GO:0003677">
    <property type="term" value="F:DNA binding"/>
    <property type="evidence" value="ECO:0007669"/>
    <property type="project" value="InterPro"/>
</dbReference>
<dbReference type="GO" id="GO:0006352">
    <property type="term" value="P:DNA-templated transcription initiation"/>
    <property type="evidence" value="ECO:0007669"/>
    <property type="project" value="InterPro"/>
</dbReference>
<organism evidence="6 7">
    <name type="scientific">Spirosoma oryzae</name>
    <dbReference type="NCBI Taxonomy" id="1469603"/>
    <lineage>
        <taxon>Bacteria</taxon>
        <taxon>Pseudomonadati</taxon>
        <taxon>Bacteroidota</taxon>
        <taxon>Cytophagia</taxon>
        <taxon>Cytophagales</taxon>
        <taxon>Cytophagaceae</taxon>
        <taxon>Spirosoma</taxon>
    </lineage>
</organism>
<evidence type="ECO:0000259" key="5">
    <source>
        <dbReference type="Pfam" id="PF08281"/>
    </source>
</evidence>
<reference evidence="6 7" key="1">
    <citation type="submission" date="2018-03" db="EMBL/GenBank/DDBJ databases">
        <title>Genomic Encyclopedia of Archaeal and Bacterial Type Strains, Phase II (KMG-II): from individual species to whole genera.</title>
        <authorList>
            <person name="Goeker M."/>
        </authorList>
    </citation>
    <scope>NUCLEOTIDE SEQUENCE [LARGE SCALE GENOMIC DNA]</scope>
    <source>
        <strain evidence="6 7">DSM 28354</strain>
    </source>
</reference>
<dbReference type="OrthoDB" id="9150024at2"/>
<dbReference type="PANTHER" id="PTHR43133:SF46">
    <property type="entry name" value="RNA POLYMERASE SIGMA-70 FACTOR ECF SUBFAMILY"/>
    <property type="match status" value="1"/>
</dbReference>
<accession>A0A2T0S2U9</accession>
<feature type="domain" description="RNA polymerase sigma factor 70 region 4 type 2" evidence="5">
    <location>
        <begin position="128"/>
        <end position="180"/>
    </location>
</feature>
<dbReference type="PANTHER" id="PTHR43133">
    <property type="entry name" value="RNA POLYMERASE ECF-TYPE SIGMA FACTO"/>
    <property type="match status" value="1"/>
</dbReference>
<protein>
    <submittedName>
        <fullName evidence="6">RNA polymerase sigma factor (Sigma-70 family)</fullName>
    </submittedName>
</protein>
<keyword evidence="3" id="KW-0731">Sigma factor</keyword>
<comment type="similarity">
    <text evidence="1">Belongs to the sigma-70 factor family. ECF subfamily.</text>
</comment>
<dbReference type="InterPro" id="IPR036388">
    <property type="entry name" value="WH-like_DNA-bd_sf"/>
</dbReference>
<dbReference type="SUPFAM" id="SSF88946">
    <property type="entry name" value="Sigma2 domain of RNA polymerase sigma factors"/>
    <property type="match status" value="1"/>
</dbReference>
<evidence type="ECO:0000256" key="3">
    <source>
        <dbReference type="ARBA" id="ARBA00023082"/>
    </source>
</evidence>
<evidence type="ECO:0000313" key="7">
    <source>
        <dbReference type="Proteomes" id="UP000238375"/>
    </source>
</evidence>
<name>A0A2T0S2U9_9BACT</name>
<evidence type="ECO:0000256" key="1">
    <source>
        <dbReference type="ARBA" id="ARBA00010641"/>
    </source>
</evidence>
<dbReference type="NCBIfam" id="TIGR02937">
    <property type="entry name" value="sigma70-ECF"/>
    <property type="match status" value="1"/>
</dbReference>
<dbReference type="InterPro" id="IPR039425">
    <property type="entry name" value="RNA_pol_sigma-70-like"/>
</dbReference>
<evidence type="ECO:0000256" key="2">
    <source>
        <dbReference type="ARBA" id="ARBA00023015"/>
    </source>
</evidence>
<dbReference type="RefSeq" id="WP_106140455.1">
    <property type="nucleotide sequence ID" value="NZ_PVTE01000032.1"/>
</dbReference>
<dbReference type="InterPro" id="IPR013249">
    <property type="entry name" value="RNA_pol_sigma70_r4_t2"/>
</dbReference>
<dbReference type="InterPro" id="IPR013324">
    <property type="entry name" value="RNA_pol_sigma_r3/r4-like"/>
</dbReference>
<keyword evidence="2" id="KW-0805">Transcription regulation</keyword>
<dbReference type="EMBL" id="PVTE01000032">
    <property type="protein sequence ID" value="PRY27732.1"/>
    <property type="molecule type" value="Genomic_DNA"/>
</dbReference>
<evidence type="ECO:0000313" key="6">
    <source>
        <dbReference type="EMBL" id="PRY27732.1"/>
    </source>
</evidence>
<dbReference type="AlphaFoldDB" id="A0A2T0S2U9"/>
<dbReference type="InterPro" id="IPR013325">
    <property type="entry name" value="RNA_pol_sigma_r2"/>
</dbReference>
<dbReference type="CDD" id="cd06171">
    <property type="entry name" value="Sigma70_r4"/>
    <property type="match status" value="1"/>
</dbReference>
<dbReference type="Pfam" id="PF08281">
    <property type="entry name" value="Sigma70_r4_2"/>
    <property type="match status" value="1"/>
</dbReference>